<dbReference type="PATRIC" id="fig|545697.3.peg.2061"/>
<reference evidence="3 4" key="1">
    <citation type="submission" date="2012-05" db="EMBL/GenBank/DDBJ databases">
        <authorList>
            <person name="Weinstock G."/>
            <person name="Sodergren E."/>
            <person name="Lobos E.A."/>
            <person name="Fulton L."/>
            <person name="Fulton R."/>
            <person name="Courtney L."/>
            <person name="Fronick C."/>
            <person name="O'Laughlin M."/>
            <person name="Godfrey J."/>
            <person name="Wilson R.M."/>
            <person name="Miner T."/>
            <person name="Farmer C."/>
            <person name="Delehaunty K."/>
            <person name="Cordes M."/>
            <person name="Minx P."/>
            <person name="Tomlinson C."/>
            <person name="Chen J."/>
            <person name="Wollam A."/>
            <person name="Pepin K.H."/>
            <person name="Bhonagiri V."/>
            <person name="Zhang X."/>
            <person name="Suruliraj S."/>
            <person name="Warren W."/>
            <person name="Mitreva M."/>
            <person name="Mardis E.R."/>
            <person name="Wilson R.K."/>
        </authorList>
    </citation>
    <scope>NUCLEOTIDE SEQUENCE [LARGE SCALE GENOMIC DNA]</scope>
    <source>
        <strain evidence="3 4">DSM 1785</strain>
    </source>
</reference>
<gene>
    <name evidence="3" type="ORF">HMPREF0216_02097</name>
</gene>
<feature type="domain" description="HD" evidence="2">
    <location>
        <begin position="83"/>
        <end position="198"/>
    </location>
</feature>
<dbReference type="SMART" id="SM00471">
    <property type="entry name" value="HDc"/>
    <property type="match status" value="1"/>
</dbReference>
<dbReference type="Pfam" id="PF01966">
    <property type="entry name" value="HD"/>
    <property type="match status" value="1"/>
</dbReference>
<dbReference type="EMBL" id="AMEZ01000058">
    <property type="protein sequence ID" value="EKY26313.1"/>
    <property type="molecule type" value="Genomic_DNA"/>
</dbReference>
<evidence type="ECO:0000259" key="2">
    <source>
        <dbReference type="PROSITE" id="PS51831"/>
    </source>
</evidence>
<dbReference type="GO" id="GO:0016787">
    <property type="term" value="F:hydrolase activity"/>
    <property type="evidence" value="ECO:0007669"/>
    <property type="project" value="UniProtKB-KW"/>
</dbReference>
<keyword evidence="4" id="KW-1185">Reference proteome</keyword>
<dbReference type="PROSITE" id="PS51831">
    <property type="entry name" value="HD"/>
    <property type="match status" value="1"/>
</dbReference>
<dbReference type="CDD" id="cd00077">
    <property type="entry name" value="HDc"/>
    <property type="match status" value="1"/>
</dbReference>
<dbReference type="PANTHER" id="PTHR35795">
    <property type="entry name" value="SLR1885 PROTEIN"/>
    <property type="match status" value="1"/>
</dbReference>
<dbReference type="PANTHER" id="PTHR35795:SF1">
    <property type="entry name" value="BIS(5'-NUCLEOSYL)-TETRAPHOSPHATASE, SYMMETRICAL"/>
    <property type="match status" value="1"/>
</dbReference>
<dbReference type="InterPro" id="IPR006674">
    <property type="entry name" value="HD_domain"/>
</dbReference>
<evidence type="ECO:0000313" key="4">
    <source>
        <dbReference type="Proteomes" id="UP000010420"/>
    </source>
</evidence>
<accession>L1QEC1</accession>
<name>L1QEC1_9CLOT</name>
<keyword evidence="1" id="KW-0378">Hydrolase</keyword>
<organism evidence="3 4">
    <name type="scientific">Clostridium celatum DSM 1785</name>
    <dbReference type="NCBI Taxonomy" id="545697"/>
    <lineage>
        <taxon>Bacteria</taxon>
        <taxon>Bacillati</taxon>
        <taxon>Bacillota</taxon>
        <taxon>Clostridia</taxon>
        <taxon>Eubacteriales</taxon>
        <taxon>Clostridiaceae</taxon>
        <taxon>Clostridium</taxon>
    </lineage>
</organism>
<proteinExistence type="predicted"/>
<evidence type="ECO:0000313" key="3">
    <source>
        <dbReference type="EMBL" id="EKY26313.1"/>
    </source>
</evidence>
<dbReference type="HOGENOM" id="CLU_028163_1_1_9"/>
<dbReference type="Proteomes" id="UP000010420">
    <property type="component" value="Unassembled WGS sequence"/>
</dbReference>
<dbReference type="AlphaFoldDB" id="L1QEC1"/>
<dbReference type="Gene3D" id="1.10.3210.10">
    <property type="entry name" value="Hypothetical protein af1432"/>
    <property type="match status" value="1"/>
</dbReference>
<dbReference type="InterPro" id="IPR003607">
    <property type="entry name" value="HD/PDEase_dom"/>
</dbReference>
<dbReference type="NCBIfam" id="NF002327">
    <property type="entry name" value="PRK01286.1-2"/>
    <property type="match status" value="1"/>
</dbReference>
<comment type="caution">
    <text evidence="3">The sequence shown here is derived from an EMBL/GenBank/DDBJ whole genome shotgun (WGS) entry which is preliminary data.</text>
</comment>
<dbReference type="SUPFAM" id="SSF109604">
    <property type="entry name" value="HD-domain/PDEase-like"/>
    <property type="match status" value="1"/>
</dbReference>
<dbReference type="Pfam" id="PF13286">
    <property type="entry name" value="HD_assoc"/>
    <property type="match status" value="1"/>
</dbReference>
<dbReference type="eggNOG" id="COG0232">
    <property type="taxonomic scope" value="Bacteria"/>
</dbReference>
<dbReference type="InterPro" id="IPR051094">
    <property type="entry name" value="Diverse_Catalytic_Enzymes"/>
</dbReference>
<evidence type="ECO:0000256" key="1">
    <source>
        <dbReference type="ARBA" id="ARBA00022801"/>
    </source>
</evidence>
<dbReference type="STRING" id="545697.HMPREF0216_02097"/>
<sequence length="350" mass="40392">MKKLEVNRMDIREKIEVNEGLTLLSQAIHSKDSIGRVKYEEQDKIRTCFMVDRDRIIHCKSFRRLKHKTQVYIRTFGDHYRTRLTHTLEVSQIGRTIGVGIGLNEVLIEAIALGHDLGHVAFAHNGEEVLNEFLESGFRHNEQSVRVVNRLEKNGLGLNLTHEVIDGILNHSGLGQKDNIARTLEGRIVKYSDKIAYLNHDIDDSIRAGLISEDDLPKEAIRVLGKGHSERIETLVSDMITETKKTLESGTYDISQSKEVKEAMVELRKYMFKNVYLGDVLKEERNKAKFILHHVIEYFYKNPEKLPELYRKIINEEGLKRGVADYIAGMTDDYCISMFNKIYVPKFVIY</sequence>
<dbReference type="InterPro" id="IPR026875">
    <property type="entry name" value="PHydrolase_assoc_dom"/>
</dbReference>
<dbReference type="NCBIfam" id="NF002329">
    <property type="entry name" value="PRK01286.1-4"/>
    <property type="match status" value="1"/>
</dbReference>
<protein>
    <submittedName>
        <fullName evidence="3">Putative dGTPase</fullName>
    </submittedName>
</protein>